<proteinExistence type="predicted"/>
<dbReference type="InterPro" id="IPR036390">
    <property type="entry name" value="WH_DNA-bd_sf"/>
</dbReference>
<dbReference type="InterPro" id="IPR052509">
    <property type="entry name" value="Metal_resp_DNA-bind_regulator"/>
</dbReference>
<sequence length="101" mass="11779">MKDQIVRKIFSGLIYIHILHHGSEDKFYGSWMIEELKEHGYNVSPGTIYPILKTMVDEGLLIREDKIVGGKIRKYYEATEEGKNLLIDLKKNLKVLMEEIL</sequence>
<evidence type="ECO:0000259" key="1">
    <source>
        <dbReference type="Pfam" id="PF03551"/>
    </source>
</evidence>
<dbReference type="RefSeq" id="WP_136008136.1">
    <property type="nucleotide sequence ID" value="NZ_SRYR01000015.1"/>
</dbReference>
<dbReference type="EMBL" id="SRYR01000015">
    <property type="protein sequence ID" value="TGY40220.1"/>
    <property type="molecule type" value="Genomic_DNA"/>
</dbReference>
<comment type="caution">
    <text evidence="2">The sequence shown here is derived from an EMBL/GenBank/DDBJ whole genome shotgun (WGS) entry which is preliminary data.</text>
</comment>
<evidence type="ECO:0000313" key="3">
    <source>
        <dbReference type="Proteomes" id="UP000306888"/>
    </source>
</evidence>
<dbReference type="PANTHER" id="PTHR33169">
    <property type="entry name" value="PADR-FAMILY TRANSCRIPTIONAL REGULATOR"/>
    <property type="match status" value="1"/>
</dbReference>
<reference evidence="2 3" key="1">
    <citation type="submission" date="2019-04" db="EMBL/GenBank/DDBJ databases">
        <title>Microbes associate with the intestines of laboratory mice.</title>
        <authorList>
            <person name="Navarre W."/>
            <person name="Wong E."/>
            <person name="Huang K."/>
            <person name="Tropini C."/>
            <person name="Ng K."/>
            <person name="Yu B."/>
        </authorList>
    </citation>
    <scope>NUCLEOTIDE SEQUENCE [LARGE SCALE GENOMIC DNA]</scope>
    <source>
        <strain evidence="2 3">NM50_B9-20</strain>
    </source>
</reference>
<evidence type="ECO:0000313" key="2">
    <source>
        <dbReference type="EMBL" id="TGY40220.1"/>
    </source>
</evidence>
<dbReference type="PANTHER" id="PTHR33169:SF14">
    <property type="entry name" value="TRANSCRIPTIONAL REGULATOR RV3488"/>
    <property type="match status" value="1"/>
</dbReference>
<name>A0A4V3RKK2_9CLOT</name>
<dbReference type="Pfam" id="PF03551">
    <property type="entry name" value="PadR"/>
    <property type="match status" value="1"/>
</dbReference>
<protein>
    <submittedName>
        <fullName evidence="2">PadR family transcriptional regulator</fullName>
    </submittedName>
</protein>
<dbReference type="Gene3D" id="1.10.10.10">
    <property type="entry name" value="Winged helix-like DNA-binding domain superfamily/Winged helix DNA-binding domain"/>
    <property type="match status" value="1"/>
</dbReference>
<accession>A0A4V3RKK2</accession>
<dbReference type="InterPro" id="IPR005149">
    <property type="entry name" value="Tscrpt_reg_PadR_N"/>
</dbReference>
<dbReference type="Proteomes" id="UP000306888">
    <property type="component" value="Unassembled WGS sequence"/>
</dbReference>
<gene>
    <name evidence="2" type="ORF">E5347_15520</name>
</gene>
<keyword evidence="3" id="KW-1185">Reference proteome</keyword>
<organism evidence="2 3">
    <name type="scientific">Clostridium sartagoforme</name>
    <dbReference type="NCBI Taxonomy" id="84031"/>
    <lineage>
        <taxon>Bacteria</taxon>
        <taxon>Bacillati</taxon>
        <taxon>Bacillota</taxon>
        <taxon>Clostridia</taxon>
        <taxon>Eubacteriales</taxon>
        <taxon>Clostridiaceae</taxon>
        <taxon>Clostridium</taxon>
    </lineage>
</organism>
<dbReference type="AlphaFoldDB" id="A0A4V3RKK2"/>
<dbReference type="InterPro" id="IPR036388">
    <property type="entry name" value="WH-like_DNA-bd_sf"/>
</dbReference>
<dbReference type="SUPFAM" id="SSF46785">
    <property type="entry name" value="Winged helix' DNA-binding domain"/>
    <property type="match status" value="1"/>
</dbReference>
<dbReference type="OrthoDB" id="9808017at2"/>
<feature type="domain" description="Transcription regulator PadR N-terminal" evidence="1">
    <location>
        <begin position="18"/>
        <end position="86"/>
    </location>
</feature>